<name>A0A553ZWB3_9BACI</name>
<feature type="signal peptide" evidence="2">
    <location>
        <begin position="1"/>
        <end position="17"/>
    </location>
</feature>
<evidence type="ECO:0000313" key="3">
    <source>
        <dbReference type="EMBL" id="TSB45747.1"/>
    </source>
</evidence>
<feature type="chain" id="PRO_5039453547" evidence="2">
    <location>
        <begin position="18"/>
        <end position="229"/>
    </location>
</feature>
<evidence type="ECO:0000313" key="4">
    <source>
        <dbReference type="Proteomes" id="UP000318521"/>
    </source>
</evidence>
<dbReference type="RefSeq" id="WP_143849554.1">
    <property type="nucleotide sequence ID" value="NZ_VLXZ01000009.1"/>
</dbReference>
<feature type="region of interest" description="Disordered" evidence="1">
    <location>
        <begin position="19"/>
        <end position="83"/>
    </location>
</feature>
<sequence length="229" mass="25534">MKKILMLSLMIFLTACGASDDTGDDNSNETPASSVAPSDTTTDNEEPSANDSNNEPANIQVVVSIGDPPADPDQPFPGFNAEDQEEKNDFIYRLVSEKEEYQVGESVKITAELTYIGDEKEVTIGHAESPFYFTFYEHLRGYGFSHAMAEPYITQSIKHDKSYQERYRGQVVYGSDDEADTEFLEQIAKNTQFPVGEYTVTGRTDFNIDGEPGYEPIKLEAEISFTVVE</sequence>
<feature type="compositionally biased region" description="Polar residues" evidence="1">
    <location>
        <begin position="28"/>
        <end position="41"/>
    </location>
</feature>
<dbReference type="OrthoDB" id="2426241at2"/>
<comment type="caution">
    <text evidence="3">The sequence shown here is derived from an EMBL/GenBank/DDBJ whole genome shotgun (WGS) entry which is preliminary data.</text>
</comment>
<evidence type="ECO:0000256" key="1">
    <source>
        <dbReference type="SAM" id="MobiDB-lite"/>
    </source>
</evidence>
<proteinExistence type="predicted"/>
<organism evidence="3 4">
    <name type="scientific">Alkalicoccobacillus porphyridii</name>
    <dbReference type="NCBI Taxonomy" id="2597270"/>
    <lineage>
        <taxon>Bacteria</taxon>
        <taxon>Bacillati</taxon>
        <taxon>Bacillota</taxon>
        <taxon>Bacilli</taxon>
        <taxon>Bacillales</taxon>
        <taxon>Bacillaceae</taxon>
        <taxon>Alkalicoccobacillus</taxon>
    </lineage>
</organism>
<accession>A0A553ZWB3</accession>
<keyword evidence="2" id="KW-0732">Signal</keyword>
<dbReference type="Proteomes" id="UP000318521">
    <property type="component" value="Unassembled WGS sequence"/>
</dbReference>
<protein>
    <submittedName>
        <fullName evidence="3">Uncharacterized protein</fullName>
    </submittedName>
</protein>
<gene>
    <name evidence="3" type="ORF">FN960_14775</name>
</gene>
<dbReference type="PROSITE" id="PS51257">
    <property type="entry name" value="PROKAR_LIPOPROTEIN"/>
    <property type="match status" value="1"/>
</dbReference>
<keyword evidence="4" id="KW-1185">Reference proteome</keyword>
<evidence type="ECO:0000256" key="2">
    <source>
        <dbReference type="SAM" id="SignalP"/>
    </source>
</evidence>
<reference evidence="3 4" key="1">
    <citation type="submission" date="2019-07" db="EMBL/GenBank/DDBJ databases">
        <authorList>
            <person name="Park Y.J."/>
            <person name="Jeong S.E."/>
            <person name="Jung H.S."/>
        </authorList>
    </citation>
    <scope>NUCLEOTIDE SEQUENCE [LARGE SCALE GENOMIC DNA]</scope>
    <source>
        <strain evidence="4">P16(2019)</strain>
    </source>
</reference>
<dbReference type="EMBL" id="VLXZ01000009">
    <property type="protein sequence ID" value="TSB45747.1"/>
    <property type="molecule type" value="Genomic_DNA"/>
</dbReference>
<dbReference type="AlphaFoldDB" id="A0A553ZWB3"/>